<dbReference type="InterPro" id="IPR001647">
    <property type="entry name" value="HTH_TetR"/>
</dbReference>
<evidence type="ECO:0000259" key="5">
    <source>
        <dbReference type="PROSITE" id="PS50977"/>
    </source>
</evidence>
<dbReference type="PROSITE" id="PS50977">
    <property type="entry name" value="HTH_TETR_2"/>
    <property type="match status" value="1"/>
</dbReference>
<feature type="domain" description="HTH tetR-type" evidence="5">
    <location>
        <begin position="14"/>
        <end position="74"/>
    </location>
</feature>
<evidence type="ECO:0000256" key="1">
    <source>
        <dbReference type="ARBA" id="ARBA00023015"/>
    </source>
</evidence>
<dbReference type="Gene3D" id="1.10.357.10">
    <property type="entry name" value="Tetracycline Repressor, domain 2"/>
    <property type="match status" value="1"/>
</dbReference>
<dbReference type="EMBL" id="JACCBG010000001">
    <property type="protein sequence ID" value="NYD41330.1"/>
    <property type="molecule type" value="Genomic_DNA"/>
</dbReference>
<dbReference type="PRINTS" id="PR00455">
    <property type="entry name" value="HTHTETR"/>
</dbReference>
<dbReference type="AlphaFoldDB" id="A0A7Y9E5K6"/>
<dbReference type="Pfam" id="PF00440">
    <property type="entry name" value="TetR_N"/>
    <property type="match status" value="1"/>
</dbReference>
<dbReference type="GO" id="GO:0000976">
    <property type="term" value="F:transcription cis-regulatory region binding"/>
    <property type="evidence" value="ECO:0007669"/>
    <property type="project" value="TreeGrafter"/>
</dbReference>
<dbReference type="InterPro" id="IPR050109">
    <property type="entry name" value="HTH-type_TetR-like_transc_reg"/>
</dbReference>
<sequence>MTEQKHEPRTDKGTQTRRRLLEAAERIFAERGYHDASIVKIAEAAGVAGGTFYIYFKTKQEIFDEVVIDLNHRVRQAMAEASSRGTTRSEAERLGFEAFFRFTGEHPALYRIIRQAEFVSPHTLRLHYERIVDGYVEGLTRATAAGEIADLDPDVVAWALMGAGELIGMRYVLWDDQRRIPDHVLEETMRFVRRGLGAAEHEQEENPIP</sequence>
<keyword evidence="2 4" id="KW-0238">DNA-binding</keyword>
<dbReference type="SUPFAM" id="SSF48498">
    <property type="entry name" value="Tetracyclin repressor-like, C-terminal domain"/>
    <property type="match status" value="1"/>
</dbReference>
<reference evidence="6 7" key="1">
    <citation type="submission" date="2020-07" db="EMBL/GenBank/DDBJ databases">
        <title>Sequencing the genomes of 1000 actinobacteria strains.</title>
        <authorList>
            <person name="Klenk H.-P."/>
        </authorList>
    </citation>
    <scope>NUCLEOTIDE SEQUENCE [LARGE SCALE GENOMIC DNA]</scope>
    <source>
        <strain evidence="6 7">DSM 21350</strain>
    </source>
</reference>
<comment type="caution">
    <text evidence="6">The sequence shown here is derived from an EMBL/GenBank/DDBJ whole genome shotgun (WGS) entry which is preliminary data.</text>
</comment>
<evidence type="ECO:0000256" key="3">
    <source>
        <dbReference type="ARBA" id="ARBA00023163"/>
    </source>
</evidence>
<dbReference type="GO" id="GO:0045892">
    <property type="term" value="P:negative regulation of DNA-templated transcription"/>
    <property type="evidence" value="ECO:0007669"/>
    <property type="project" value="UniProtKB-ARBA"/>
</dbReference>
<gene>
    <name evidence="6" type="ORF">BJZ21_001413</name>
</gene>
<keyword evidence="3" id="KW-0804">Transcription</keyword>
<dbReference type="PROSITE" id="PS01081">
    <property type="entry name" value="HTH_TETR_1"/>
    <property type="match status" value="1"/>
</dbReference>
<dbReference type="PANTHER" id="PTHR30055:SF226">
    <property type="entry name" value="HTH-TYPE TRANSCRIPTIONAL REGULATOR PKSA"/>
    <property type="match status" value="1"/>
</dbReference>
<dbReference type="InterPro" id="IPR009057">
    <property type="entry name" value="Homeodomain-like_sf"/>
</dbReference>
<evidence type="ECO:0000313" key="6">
    <source>
        <dbReference type="EMBL" id="NYD41330.1"/>
    </source>
</evidence>
<organism evidence="6 7">
    <name type="scientific">Nocardioides panaciterrulae</name>
    <dbReference type="NCBI Taxonomy" id="661492"/>
    <lineage>
        <taxon>Bacteria</taxon>
        <taxon>Bacillati</taxon>
        <taxon>Actinomycetota</taxon>
        <taxon>Actinomycetes</taxon>
        <taxon>Propionibacteriales</taxon>
        <taxon>Nocardioidaceae</taxon>
        <taxon>Nocardioides</taxon>
    </lineage>
</organism>
<protein>
    <submittedName>
        <fullName evidence="6">AcrR family transcriptional regulator</fullName>
    </submittedName>
</protein>
<dbReference type="FunFam" id="1.10.10.60:FF:000141">
    <property type="entry name" value="TetR family transcriptional regulator"/>
    <property type="match status" value="1"/>
</dbReference>
<evidence type="ECO:0000256" key="2">
    <source>
        <dbReference type="ARBA" id="ARBA00023125"/>
    </source>
</evidence>
<keyword evidence="1" id="KW-0805">Transcription regulation</keyword>
<dbReference type="Proteomes" id="UP000535511">
    <property type="component" value="Unassembled WGS sequence"/>
</dbReference>
<dbReference type="RefSeq" id="WP_179663091.1">
    <property type="nucleotide sequence ID" value="NZ_JACCBG010000001.1"/>
</dbReference>
<proteinExistence type="predicted"/>
<feature type="DNA-binding region" description="H-T-H motif" evidence="4">
    <location>
        <begin position="37"/>
        <end position="56"/>
    </location>
</feature>
<dbReference type="Gene3D" id="1.10.10.60">
    <property type="entry name" value="Homeodomain-like"/>
    <property type="match status" value="1"/>
</dbReference>
<dbReference type="SUPFAM" id="SSF46689">
    <property type="entry name" value="Homeodomain-like"/>
    <property type="match status" value="1"/>
</dbReference>
<evidence type="ECO:0000313" key="7">
    <source>
        <dbReference type="Proteomes" id="UP000535511"/>
    </source>
</evidence>
<dbReference type="InterPro" id="IPR023772">
    <property type="entry name" value="DNA-bd_HTH_TetR-type_CS"/>
</dbReference>
<dbReference type="InterPro" id="IPR036271">
    <property type="entry name" value="Tet_transcr_reg_TetR-rel_C_sf"/>
</dbReference>
<dbReference type="GO" id="GO:0003700">
    <property type="term" value="F:DNA-binding transcription factor activity"/>
    <property type="evidence" value="ECO:0007669"/>
    <property type="project" value="TreeGrafter"/>
</dbReference>
<keyword evidence="7" id="KW-1185">Reference proteome</keyword>
<evidence type="ECO:0000256" key="4">
    <source>
        <dbReference type="PROSITE-ProRule" id="PRU00335"/>
    </source>
</evidence>
<accession>A0A7Y9E5K6</accession>
<name>A0A7Y9E5K6_9ACTN</name>
<dbReference type="PANTHER" id="PTHR30055">
    <property type="entry name" value="HTH-TYPE TRANSCRIPTIONAL REGULATOR RUTR"/>
    <property type="match status" value="1"/>
</dbReference>